<name>A0A5D9C7J4_9SPHN</name>
<dbReference type="EMBL" id="VTOU01000003">
    <property type="protein sequence ID" value="TZG25971.1"/>
    <property type="molecule type" value="Genomic_DNA"/>
</dbReference>
<dbReference type="RefSeq" id="WP_149522778.1">
    <property type="nucleotide sequence ID" value="NZ_VTOU01000003.1"/>
</dbReference>
<gene>
    <name evidence="1" type="ORF">FYJ91_13445</name>
</gene>
<reference evidence="1 2" key="1">
    <citation type="submission" date="2019-08" db="EMBL/GenBank/DDBJ databases">
        <authorList>
            <person name="Wang G."/>
            <person name="Xu Z."/>
        </authorList>
    </citation>
    <scope>NUCLEOTIDE SEQUENCE [LARGE SCALE GENOMIC DNA]</scope>
    <source>
        <strain evidence="1 2">ZX</strain>
    </source>
</reference>
<dbReference type="Proteomes" id="UP000322077">
    <property type="component" value="Unassembled WGS sequence"/>
</dbReference>
<keyword evidence="2" id="KW-1185">Reference proteome</keyword>
<protein>
    <submittedName>
        <fullName evidence="1">DUF3489 domain-containing protein</fullName>
    </submittedName>
</protein>
<dbReference type="InterPro" id="IPR021880">
    <property type="entry name" value="DUF3489"/>
</dbReference>
<sequence length="165" mass="17731">MTKLTDMQLVLLSTAASREDGSLLPPAESIGTRADRIRRAVGALLKVGLATEFIVTEKPRSWRQADDILYGVRISDDGRSFIDGATAQAMPPTSTATPPRASSKISEVIALLQRDNGASIIEIMETTGWLSHTTRAALTGLRKKGHDLGKRSADGVTRYSIKVVA</sequence>
<dbReference type="AlphaFoldDB" id="A0A5D9C7J4"/>
<comment type="caution">
    <text evidence="1">The sequence shown here is derived from an EMBL/GenBank/DDBJ whole genome shotgun (WGS) entry which is preliminary data.</text>
</comment>
<accession>A0A5D9C7J4</accession>
<organism evidence="1 2">
    <name type="scientific">Sphingomonas montanisoli</name>
    <dbReference type="NCBI Taxonomy" id="2606412"/>
    <lineage>
        <taxon>Bacteria</taxon>
        <taxon>Pseudomonadati</taxon>
        <taxon>Pseudomonadota</taxon>
        <taxon>Alphaproteobacteria</taxon>
        <taxon>Sphingomonadales</taxon>
        <taxon>Sphingomonadaceae</taxon>
        <taxon>Sphingomonas</taxon>
    </lineage>
</organism>
<proteinExistence type="predicted"/>
<evidence type="ECO:0000313" key="1">
    <source>
        <dbReference type="EMBL" id="TZG25971.1"/>
    </source>
</evidence>
<dbReference type="Pfam" id="PF11994">
    <property type="entry name" value="DUF3489"/>
    <property type="match status" value="1"/>
</dbReference>
<evidence type="ECO:0000313" key="2">
    <source>
        <dbReference type="Proteomes" id="UP000322077"/>
    </source>
</evidence>